<dbReference type="PANTHER" id="PTHR32089:SF112">
    <property type="entry name" value="LYSOZYME-LIKE PROTEIN-RELATED"/>
    <property type="match status" value="1"/>
</dbReference>
<accession>A0A5R9GBS3</accession>
<dbReference type="PROSITE" id="PS50111">
    <property type="entry name" value="CHEMOTAXIS_TRANSDUC_2"/>
    <property type="match status" value="1"/>
</dbReference>
<protein>
    <recommendedName>
        <fullName evidence="3">Methyl-accepting transducer domain-containing protein</fullName>
    </recommendedName>
</protein>
<dbReference type="Proteomes" id="UP000309676">
    <property type="component" value="Unassembled WGS sequence"/>
</dbReference>
<gene>
    <name evidence="4" type="ORF">FE782_15550</name>
</gene>
<dbReference type="OrthoDB" id="9816519at2"/>
<dbReference type="Gene3D" id="3.30.450.20">
    <property type="entry name" value="PAS domain"/>
    <property type="match status" value="1"/>
</dbReference>
<dbReference type="GO" id="GO:0016020">
    <property type="term" value="C:membrane"/>
    <property type="evidence" value="ECO:0007669"/>
    <property type="project" value="InterPro"/>
</dbReference>
<dbReference type="GO" id="GO:0007165">
    <property type="term" value="P:signal transduction"/>
    <property type="evidence" value="ECO:0007669"/>
    <property type="project" value="UniProtKB-KW"/>
</dbReference>
<keyword evidence="1 2" id="KW-0807">Transducer</keyword>
<evidence type="ECO:0000313" key="4">
    <source>
        <dbReference type="EMBL" id="TLS51520.1"/>
    </source>
</evidence>
<dbReference type="SUPFAM" id="SSF103190">
    <property type="entry name" value="Sensory domain-like"/>
    <property type="match status" value="1"/>
</dbReference>
<evidence type="ECO:0000256" key="1">
    <source>
        <dbReference type="ARBA" id="ARBA00023224"/>
    </source>
</evidence>
<feature type="domain" description="Methyl-accepting transducer" evidence="3">
    <location>
        <begin position="51"/>
        <end position="287"/>
    </location>
</feature>
<dbReference type="AlphaFoldDB" id="A0A5R9GBS3"/>
<dbReference type="EMBL" id="VCIW01000009">
    <property type="protein sequence ID" value="TLS51520.1"/>
    <property type="molecule type" value="Genomic_DNA"/>
</dbReference>
<dbReference type="InterPro" id="IPR029151">
    <property type="entry name" value="Sensor-like_sf"/>
</dbReference>
<dbReference type="SMART" id="SM00283">
    <property type="entry name" value="MA"/>
    <property type="match status" value="1"/>
</dbReference>
<evidence type="ECO:0000259" key="3">
    <source>
        <dbReference type="PROSITE" id="PS50111"/>
    </source>
</evidence>
<comment type="caution">
    <text evidence="4">The sequence shown here is derived from an EMBL/GenBank/DDBJ whole genome shotgun (WGS) entry which is preliminary data.</text>
</comment>
<dbReference type="InterPro" id="IPR004089">
    <property type="entry name" value="MCPsignal_dom"/>
</dbReference>
<name>A0A5R9GBS3_9BACL</name>
<organism evidence="4 5">
    <name type="scientific">Paenibacillus antri</name>
    <dbReference type="NCBI Taxonomy" id="2582848"/>
    <lineage>
        <taxon>Bacteria</taxon>
        <taxon>Bacillati</taxon>
        <taxon>Bacillota</taxon>
        <taxon>Bacilli</taxon>
        <taxon>Bacillales</taxon>
        <taxon>Paenibacillaceae</taxon>
        <taxon>Paenibacillus</taxon>
    </lineage>
</organism>
<keyword evidence="5" id="KW-1185">Reference proteome</keyword>
<reference evidence="4 5" key="1">
    <citation type="submission" date="2019-05" db="EMBL/GenBank/DDBJ databases">
        <authorList>
            <person name="Narsing Rao M.P."/>
            <person name="Li W.J."/>
        </authorList>
    </citation>
    <scope>NUCLEOTIDE SEQUENCE [LARGE SCALE GENOMIC DNA]</scope>
    <source>
        <strain evidence="4 5">SYSU_K30003</strain>
    </source>
</reference>
<evidence type="ECO:0000313" key="5">
    <source>
        <dbReference type="Proteomes" id="UP000309676"/>
    </source>
</evidence>
<proteinExistence type="predicted"/>
<evidence type="ECO:0000256" key="2">
    <source>
        <dbReference type="PROSITE-ProRule" id="PRU00284"/>
    </source>
</evidence>
<dbReference type="RefSeq" id="WP_138195132.1">
    <property type="nucleotide sequence ID" value="NZ_VCIW01000009.1"/>
</dbReference>
<dbReference type="PANTHER" id="PTHR32089">
    <property type="entry name" value="METHYL-ACCEPTING CHEMOTAXIS PROTEIN MCPB"/>
    <property type="match status" value="1"/>
</dbReference>
<sequence length="460" mass="50426">MGWTFWKKSGNIADARRAGSSATAEVVEAFLNESQVFADRLIASVDDLGRAADHLNDIAERSSDAGDKLRKRSLHVMSRLKQTLVWMKEADAQAERVHALSDRMKQESERTRANMVDMNEAVHESVRALSELDGLNRTVVDHVKHSTERMKHIEDINELLREIVGQTSLLALNASIEAARAGEAGRGFVVVADRIKKLAEQSREAVERSSRMVEEIGLGAAQAAAAVETERASVQRAIGHVRAIALKLDEASAAVEAVHDSALGVADANREQRIRVSRTADMVNEAAELGQETVQSVEQTMADMRRQREGIESLQTVGAELQQASSELVSSILSLRAEDGAELDGVDLEQAKRILRSLADELTAAGLDKDRHKGMLLRALREHDGVEAVWSNDPDGRFIFSEPAAGLLHARHREWWKRAMAGELYISEPYVSAITKRPCVTLAVRYQGGAGGVVGIDLRV</sequence>
<dbReference type="SUPFAM" id="SSF58104">
    <property type="entry name" value="Methyl-accepting chemotaxis protein (MCP) signaling domain"/>
    <property type="match status" value="1"/>
</dbReference>
<dbReference type="CDD" id="cd18773">
    <property type="entry name" value="PDC1_HK_sensor"/>
    <property type="match status" value="1"/>
</dbReference>
<dbReference type="Pfam" id="PF00015">
    <property type="entry name" value="MCPsignal"/>
    <property type="match status" value="1"/>
</dbReference>
<dbReference type="Gene3D" id="1.10.287.950">
    <property type="entry name" value="Methyl-accepting chemotaxis protein"/>
    <property type="match status" value="1"/>
</dbReference>